<proteinExistence type="predicted"/>
<dbReference type="GO" id="GO:0005737">
    <property type="term" value="C:cytoplasm"/>
    <property type="evidence" value="ECO:0007669"/>
    <property type="project" value="TreeGrafter"/>
</dbReference>
<dbReference type="GO" id="GO:0061630">
    <property type="term" value="F:ubiquitin protein ligase activity"/>
    <property type="evidence" value="ECO:0007669"/>
    <property type="project" value="InterPro"/>
</dbReference>
<reference evidence="4" key="1">
    <citation type="submission" date="2020-11" db="EMBL/GenBank/DDBJ databases">
        <title>Kefir isolates.</title>
        <authorList>
            <person name="Marcisauskas S."/>
            <person name="Kim Y."/>
            <person name="Blasche S."/>
        </authorList>
    </citation>
    <scope>NUCLEOTIDE SEQUENCE</scope>
    <source>
        <strain evidence="4">Olga-1</strain>
    </source>
</reference>
<dbReference type="OrthoDB" id="1933281at2759"/>
<keyword evidence="1" id="KW-0862">Zinc</keyword>
<dbReference type="InterPro" id="IPR044063">
    <property type="entry name" value="ZF_RING_GID"/>
</dbReference>
<dbReference type="PROSITE" id="PS51867">
    <property type="entry name" value="ZF_RING_GID"/>
    <property type="match status" value="1"/>
</dbReference>
<dbReference type="InterPro" id="IPR013083">
    <property type="entry name" value="Znf_RING/FYVE/PHD"/>
</dbReference>
<keyword evidence="1" id="KW-0479">Metal-binding</keyword>
<feature type="zinc finger region" description="RING-Gid-type" evidence="1">
    <location>
        <begin position="427"/>
        <end position="470"/>
    </location>
</feature>
<evidence type="ECO:0000313" key="5">
    <source>
        <dbReference type="Proteomes" id="UP000697127"/>
    </source>
</evidence>
<comment type="caution">
    <text evidence="4">The sequence shown here is derived from an EMBL/GenBank/DDBJ whole genome shotgun (WGS) entry which is preliminary data.</text>
</comment>
<sequence length="487" mass="55637">MAKSGTKNFHSISQGVKEIENNDSLSCISTTTDDFISCLEDYKNTLLNDDINIDTDILDAKLGKQIDKFQNDTLKYEKSLNKSLKSLSNKIDKSNDWELDLIYQHQNINDDFHLMIRAIVMDLLYQGKFDEVDILSKSSNSNNKINMNELDILIKHFQELRIMIKNLYEENYTPLFQWICDNENDILKLSEIKSDLTSLIYYQSLELKEDKSIPIPTNGNLILDIQNNNDSRLLLRIKDYAESLQPFTDDTIYCYSLPKIDTFDKEHVKDIVNSELIRLFNILSKNVTNLQKESPLYNCLLAGHFALGTLLKTNTSSRRKSSLALVSSGLTSGSIENNNINNNNSNNNSSTRRSTSASLSVNELHPLINRLRGLHTHLNETDENSSTSTTPTSTSTSVFDSVLDNTEELPIEIELPKWMTYHTIFICPVSIEQTTNTNRPHVLSCHHFVSNRTLNTLSKSMNDEIKCPYCPKRGSWREAHEVKFIAI</sequence>
<dbReference type="GO" id="GO:0005634">
    <property type="term" value="C:nucleus"/>
    <property type="evidence" value="ECO:0007669"/>
    <property type="project" value="TreeGrafter"/>
</dbReference>
<protein>
    <recommendedName>
        <fullName evidence="3">RING-Gid-type domain-containing protein</fullName>
    </recommendedName>
</protein>
<dbReference type="AlphaFoldDB" id="A0A9P7BHR8"/>
<dbReference type="PANTHER" id="PTHR12170:SF3">
    <property type="entry name" value="GH10162P"/>
    <property type="match status" value="1"/>
</dbReference>
<evidence type="ECO:0000256" key="2">
    <source>
        <dbReference type="SAM" id="MobiDB-lite"/>
    </source>
</evidence>
<feature type="region of interest" description="Disordered" evidence="2">
    <location>
        <begin position="335"/>
        <end position="359"/>
    </location>
</feature>
<dbReference type="GO" id="GO:0043161">
    <property type="term" value="P:proteasome-mediated ubiquitin-dependent protein catabolic process"/>
    <property type="evidence" value="ECO:0007669"/>
    <property type="project" value="InterPro"/>
</dbReference>
<evidence type="ECO:0000259" key="3">
    <source>
        <dbReference type="PROSITE" id="PS51867"/>
    </source>
</evidence>
<dbReference type="PANTHER" id="PTHR12170">
    <property type="entry name" value="MACROPHAGE ERYTHROBLAST ATTACHER-RELATED"/>
    <property type="match status" value="1"/>
</dbReference>
<organism evidence="4 5">
    <name type="scientific">Pichia californica</name>
    <dbReference type="NCBI Taxonomy" id="460514"/>
    <lineage>
        <taxon>Eukaryota</taxon>
        <taxon>Fungi</taxon>
        <taxon>Dikarya</taxon>
        <taxon>Ascomycota</taxon>
        <taxon>Saccharomycotina</taxon>
        <taxon>Pichiomycetes</taxon>
        <taxon>Pichiales</taxon>
        <taxon>Pichiaceae</taxon>
        <taxon>Pichia</taxon>
    </lineage>
</organism>
<name>A0A9P7BHR8_9ASCO</name>
<gene>
    <name evidence="4" type="ORF">C6P40_002917</name>
</gene>
<evidence type="ECO:0000256" key="1">
    <source>
        <dbReference type="PROSITE-ProRule" id="PRU01215"/>
    </source>
</evidence>
<dbReference type="GO" id="GO:0034657">
    <property type="term" value="C:GID complex"/>
    <property type="evidence" value="ECO:0007669"/>
    <property type="project" value="TreeGrafter"/>
</dbReference>
<keyword evidence="5" id="KW-1185">Reference proteome</keyword>
<keyword evidence="1" id="KW-0863">Zinc-finger</keyword>
<evidence type="ECO:0000313" key="4">
    <source>
        <dbReference type="EMBL" id="KAG0690424.1"/>
    </source>
</evidence>
<dbReference type="Gene3D" id="3.30.40.10">
    <property type="entry name" value="Zinc/RING finger domain, C3HC4 (zinc finger)"/>
    <property type="match status" value="1"/>
</dbReference>
<dbReference type="Proteomes" id="UP000697127">
    <property type="component" value="Unassembled WGS sequence"/>
</dbReference>
<dbReference type="GO" id="GO:0008270">
    <property type="term" value="F:zinc ion binding"/>
    <property type="evidence" value="ECO:0007669"/>
    <property type="project" value="UniProtKB-KW"/>
</dbReference>
<dbReference type="EMBL" id="PUHW01000032">
    <property type="protein sequence ID" value="KAG0690424.1"/>
    <property type="molecule type" value="Genomic_DNA"/>
</dbReference>
<dbReference type="InterPro" id="IPR045098">
    <property type="entry name" value="Fyv10_fam"/>
</dbReference>
<accession>A0A9P7BHR8</accession>
<feature type="domain" description="RING-Gid-type" evidence="3">
    <location>
        <begin position="427"/>
        <end position="470"/>
    </location>
</feature>